<feature type="transmembrane region" description="Helical" evidence="1">
    <location>
        <begin position="486"/>
        <end position="506"/>
    </location>
</feature>
<dbReference type="Pfam" id="PF03929">
    <property type="entry name" value="PepSY_TM"/>
    <property type="match status" value="1"/>
</dbReference>
<feature type="transmembrane region" description="Helical" evidence="1">
    <location>
        <begin position="21"/>
        <end position="49"/>
    </location>
</feature>
<evidence type="ECO:0000313" key="3">
    <source>
        <dbReference type="Proteomes" id="UP000290172"/>
    </source>
</evidence>
<dbReference type="Proteomes" id="UP000290172">
    <property type="component" value="Unassembled WGS sequence"/>
</dbReference>
<sequence length="525" mass="60433">MTHKLSKQEKNKIFKQKLQRVHATTGISFSLLMYMALFFGIFAILLPFIQVWEKPSRHFKTADITKIDYSSMIDPVISDPDFPKNNIIITLPGYQHDPVLKISHQFVEPIIFNPNNSQKLENEGDQSQLANFLNAMHYGGPLKSFGYTIFGFMAVAVMFLVIGGLVQVITIKYKDNGKNNQSKFSKWHRKIFTWLFPPFIIITLTGAMMNIGFIGSKPMTYIASKGESSEIWRYVGPVLYPQIAHIERANESSTMLPISELIKKAQIINPNVDFQKLTLINWNDSSARVKIEGYNPYMPFLNGISNRPSVTLSAKDGTLIEDKRVLDKHWSSLVYDSIYFLHLLFGVDTATRLLISLLMLTSTFALGFGVLLYLEKKSRKFPKKIPVYNWMGKLSLSVMVGVIPSTGLLFLLQWILPFDLQDRFIWQKGLFFVFWLSTLMWSFYRLESYKAAKEFLLLGSILFILSPLAHFYGSGFSPESLYKEEMYEILSVDIGLFLFGVILFIISRILPKNREQIEIFWKKRL</sequence>
<keyword evidence="1" id="KW-0472">Membrane</keyword>
<name>A0A4Q0YFE1_9BACT</name>
<feature type="transmembrane region" description="Helical" evidence="1">
    <location>
        <begin position="353"/>
        <end position="374"/>
    </location>
</feature>
<evidence type="ECO:0000313" key="2">
    <source>
        <dbReference type="EMBL" id="RXJ68923.1"/>
    </source>
</evidence>
<proteinExistence type="predicted"/>
<keyword evidence="1" id="KW-1133">Transmembrane helix</keyword>
<dbReference type="EMBL" id="PDKJ01000004">
    <property type="protein sequence ID" value="RXJ68923.1"/>
    <property type="molecule type" value="Genomic_DNA"/>
</dbReference>
<feature type="transmembrane region" description="Helical" evidence="1">
    <location>
        <begin position="455"/>
        <end position="474"/>
    </location>
</feature>
<dbReference type="AlphaFoldDB" id="A0A4Q0YFE1"/>
<organism evidence="2 3">
    <name type="scientific">Halarcobacter ebronensis</name>
    <dbReference type="NCBI Taxonomy" id="1462615"/>
    <lineage>
        <taxon>Bacteria</taxon>
        <taxon>Pseudomonadati</taxon>
        <taxon>Campylobacterota</taxon>
        <taxon>Epsilonproteobacteria</taxon>
        <taxon>Campylobacterales</taxon>
        <taxon>Arcobacteraceae</taxon>
        <taxon>Halarcobacter</taxon>
    </lineage>
</organism>
<feature type="transmembrane region" description="Helical" evidence="1">
    <location>
        <begin position="145"/>
        <end position="170"/>
    </location>
</feature>
<dbReference type="RefSeq" id="WP_128979982.1">
    <property type="nucleotide sequence ID" value="NZ_PDKJ01000004.1"/>
</dbReference>
<feature type="transmembrane region" description="Helical" evidence="1">
    <location>
        <begin position="424"/>
        <end position="443"/>
    </location>
</feature>
<dbReference type="InterPro" id="IPR005625">
    <property type="entry name" value="PepSY-ass_TM"/>
</dbReference>
<evidence type="ECO:0000256" key="1">
    <source>
        <dbReference type="SAM" id="Phobius"/>
    </source>
</evidence>
<comment type="caution">
    <text evidence="2">The sequence shown here is derived from an EMBL/GenBank/DDBJ whole genome shotgun (WGS) entry which is preliminary data.</text>
</comment>
<feature type="transmembrane region" description="Helical" evidence="1">
    <location>
        <begin position="394"/>
        <end position="418"/>
    </location>
</feature>
<gene>
    <name evidence="2" type="ORF">CRV08_05665</name>
</gene>
<dbReference type="PANTHER" id="PTHR34219:SF9">
    <property type="entry name" value="IRON-REGULATED INNER MEMBRANE PROTEIN"/>
    <property type="match status" value="1"/>
</dbReference>
<feature type="transmembrane region" description="Helical" evidence="1">
    <location>
        <begin position="191"/>
        <end position="214"/>
    </location>
</feature>
<dbReference type="PANTHER" id="PTHR34219">
    <property type="entry name" value="IRON-REGULATED INNER MEMBRANE PROTEIN-RELATED"/>
    <property type="match status" value="1"/>
</dbReference>
<protein>
    <submittedName>
        <fullName evidence="2">ABC transporter permease</fullName>
    </submittedName>
</protein>
<reference evidence="2 3" key="1">
    <citation type="submission" date="2017-10" db="EMBL/GenBank/DDBJ databases">
        <title>Genomics of the genus Arcobacter.</title>
        <authorList>
            <person name="Perez-Cataluna A."/>
            <person name="Figueras M.J."/>
        </authorList>
    </citation>
    <scope>NUCLEOTIDE SEQUENCE [LARGE SCALE GENOMIC DNA]</scope>
    <source>
        <strain evidence="2 3">CECT 8993</strain>
    </source>
</reference>
<keyword evidence="1" id="KW-0812">Transmembrane</keyword>
<accession>A0A4Q0YFE1</accession>